<evidence type="ECO:0008006" key="4">
    <source>
        <dbReference type="Google" id="ProtNLM"/>
    </source>
</evidence>
<dbReference type="PROSITE" id="PS51257">
    <property type="entry name" value="PROKAR_LIPOPROTEIN"/>
    <property type="match status" value="1"/>
</dbReference>
<comment type="caution">
    <text evidence="2">The sequence shown here is derived from an EMBL/GenBank/DDBJ whole genome shotgun (WGS) entry which is preliminary data.</text>
</comment>
<dbReference type="EMBL" id="JBHSPT010000031">
    <property type="protein sequence ID" value="MFC6056428.1"/>
    <property type="molecule type" value="Genomic_DNA"/>
</dbReference>
<evidence type="ECO:0000313" key="2">
    <source>
        <dbReference type="EMBL" id="MFC6056428.1"/>
    </source>
</evidence>
<proteinExistence type="predicted"/>
<dbReference type="Proteomes" id="UP001596242">
    <property type="component" value="Unassembled WGS sequence"/>
</dbReference>
<dbReference type="PANTHER" id="PTHR39335:SF1">
    <property type="entry name" value="BLL4220 PROTEIN"/>
    <property type="match status" value="1"/>
</dbReference>
<gene>
    <name evidence="2" type="ORF">ACFP50_13390</name>
</gene>
<feature type="region of interest" description="Disordered" evidence="1">
    <location>
        <begin position="35"/>
        <end position="57"/>
    </location>
</feature>
<evidence type="ECO:0000313" key="3">
    <source>
        <dbReference type="Proteomes" id="UP001596242"/>
    </source>
</evidence>
<accession>A0ABW1LYT0</accession>
<keyword evidence="3" id="KW-1185">Reference proteome</keyword>
<name>A0ABW1LYT0_9ACTN</name>
<sequence length="181" mass="17497">MKPIAVLAGKAAVVAVIGLLTGTVSGCSNSNGGSYSSSSQSASTGASPSASGTAGTVAGASSPLGTVLVDGRGRTLYLFEADTSAKSTCTGTCAAAWPPVTVTGMPAVGKGAKADLLGTTGRSGGEKQITYNGHPLYYFGGDLKAGDMNGQGSTAFGAAWYVLDTSGNSVTGKAKQTGGGS</sequence>
<dbReference type="RefSeq" id="WP_386396494.1">
    <property type="nucleotide sequence ID" value="NZ_JBHSPT010000031.1"/>
</dbReference>
<dbReference type="PANTHER" id="PTHR39335">
    <property type="entry name" value="BLL4220 PROTEIN"/>
    <property type="match status" value="1"/>
</dbReference>
<protein>
    <recommendedName>
        <fullName evidence="4">Lipoprotein</fullName>
    </recommendedName>
</protein>
<dbReference type="InterPro" id="IPR005297">
    <property type="entry name" value="Lipoprotein_repeat"/>
</dbReference>
<organism evidence="2 3">
    <name type="scientific">Streptomyces pratens</name>
    <dbReference type="NCBI Taxonomy" id="887456"/>
    <lineage>
        <taxon>Bacteria</taxon>
        <taxon>Bacillati</taxon>
        <taxon>Actinomycetota</taxon>
        <taxon>Actinomycetes</taxon>
        <taxon>Kitasatosporales</taxon>
        <taxon>Streptomycetaceae</taxon>
        <taxon>Streptomyces</taxon>
    </lineage>
</organism>
<dbReference type="Pfam" id="PF03640">
    <property type="entry name" value="Lipoprotein_15"/>
    <property type="match status" value="2"/>
</dbReference>
<reference evidence="3" key="1">
    <citation type="journal article" date="2019" name="Int. J. Syst. Evol. Microbiol.">
        <title>The Global Catalogue of Microorganisms (GCM) 10K type strain sequencing project: providing services to taxonomists for standard genome sequencing and annotation.</title>
        <authorList>
            <consortium name="The Broad Institute Genomics Platform"/>
            <consortium name="The Broad Institute Genome Sequencing Center for Infectious Disease"/>
            <person name="Wu L."/>
            <person name="Ma J."/>
        </authorList>
    </citation>
    <scope>NUCLEOTIDE SEQUENCE [LARGE SCALE GENOMIC DNA]</scope>
    <source>
        <strain evidence="3">JCM 12763</strain>
    </source>
</reference>
<evidence type="ECO:0000256" key="1">
    <source>
        <dbReference type="SAM" id="MobiDB-lite"/>
    </source>
</evidence>